<dbReference type="AlphaFoldDB" id="A0A9D1FHB6"/>
<name>A0A9D1FHB6_9PROT</name>
<evidence type="ECO:0000313" key="1">
    <source>
        <dbReference type="EMBL" id="HIS71043.1"/>
    </source>
</evidence>
<evidence type="ECO:0000313" key="2">
    <source>
        <dbReference type="Proteomes" id="UP000886742"/>
    </source>
</evidence>
<organism evidence="1 2">
    <name type="scientific">Candidatus Enterousia intestinigallinarum</name>
    <dbReference type="NCBI Taxonomy" id="2840790"/>
    <lineage>
        <taxon>Bacteria</taxon>
        <taxon>Pseudomonadati</taxon>
        <taxon>Pseudomonadota</taxon>
        <taxon>Alphaproteobacteria</taxon>
        <taxon>Candidatus Enterousia</taxon>
    </lineage>
</organism>
<protein>
    <submittedName>
        <fullName evidence="1">Uncharacterized protein</fullName>
    </submittedName>
</protein>
<reference evidence="1" key="2">
    <citation type="journal article" date="2021" name="PeerJ">
        <title>Extensive microbial diversity within the chicken gut microbiome revealed by metagenomics and culture.</title>
        <authorList>
            <person name="Gilroy R."/>
            <person name="Ravi A."/>
            <person name="Getino M."/>
            <person name="Pursley I."/>
            <person name="Horton D.L."/>
            <person name="Alikhan N.F."/>
            <person name="Baker D."/>
            <person name="Gharbi K."/>
            <person name="Hall N."/>
            <person name="Watson M."/>
            <person name="Adriaenssens E.M."/>
            <person name="Foster-Nyarko E."/>
            <person name="Jarju S."/>
            <person name="Secka A."/>
            <person name="Antonio M."/>
            <person name="Oren A."/>
            <person name="Chaudhuri R.R."/>
            <person name="La Ragione R."/>
            <person name="Hildebrand F."/>
            <person name="Pallen M.J."/>
        </authorList>
    </citation>
    <scope>NUCLEOTIDE SEQUENCE</scope>
    <source>
        <strain evidence="1">ChiGjej3B3-5194</strain>
    </source>
</reference>
<dbReference type="EMBL" id="DVJI01000012">
    <property type="protein sequence ID" value="HIS71043.1"/>
    <property type="molecule type" value="Genomic_DNA"/>
</dbReference>
<dbReference type="Proteomes" id="UP000886742">
    <property type="component" value="Unassembled WGS sequence"/>
</dbReference>
<proteinExistence type="predicted"/>
<comment type="caution">
    <text evidence="1">The sequence shown here is derived from an EMBL/GenBank/DDBJ whole genome shotgun (WGS) entry which is preliminary data.</text>
</comment>
<sequence length="159" mass="16450">MKYFILPTIIIAIPIFISSTTFAVAGIRGICDGGPSDGLACSRDTDCPGGICVMSGGGTTCTASNCSPSAWTAYATGYERRTYRYCSTSTKCTSSIQYRCAAGYYGRTINGSSGCTCCPNSGSSVAGSTVITSCYLPSGTTGTDTSGTYTYTADCYYSN</sequence>
<reference evidence="1" key="1">
    <citation type="submission" date="2020-10" db="EMBL/GenBank/DDBJ databases">
        <authorList>
            <person name="Gilroy R."/>
        </authorList>
    </citation>
    <scope>NUCLEOTIDE SEQUENCE</scope>
    <source>
        <strain evidence="1">ChiGjej3B3-5194</strain>
    </source>
</reference>
<accession>A0A9D1FHB6</accession>
<gene>
    <name evidence="1" type="ORF">IAD02_03600</name>
</gene>